<protein>
    <recommendedName>
        <fullName evidence="1">Reverse transcriptase Ty1/copia-type domain-containing protein</fullName>
    </recommendedName>
</protein>
<dbReference type="EMBL" id="KQ483415">
    <property type="protein sequence ID" value="KYP53233.1"/>
    <property type="molecule type" value="Genomic_DNA"/>
</dbReference>
<dbReference type="Pfam" id="PF07727">
    <property type="entry name" value="RVT_2"/>
    <property type="match status" value="1"/>
</dbReference>
<proteinExistence type="predicted"/>
<evidence type="ECO:0000313" key="3">
    <source>
        <dbReference type="Proteomes" id="UP000075243"/>
    </source>
</evidence>
<dbReference type="STRING" id="3821.A0A151SEM1"/>
<accession>A0A151SEM1</accession>
<gene>
    <name evidence="2" type="ORF">KK1_024860</name>
</gene>
<organism evidence="2 3">
    <name type="scientific">Cajanus cajan</name>
    <name type="common">Pigeon pea</name>
    <name type="synonym">Cajanus indicus</name>
    <dbReference type="NCBI Taxonomy" id="3821"/>
    <lineage>
        <taxon>Eukaryota</taxon>
        <taxon>Viridiplantae</taxon>
        <taxon>Streptophyta</taxon>
        <taxon>Embryophyta</taxon>
        <taxon>Tracheophyta</taxon>
        <taxon>Spermatophyta</taxon>
        <taxon>Magnoliopsida</taxon>
        <taxon>eudicotyledons</taxon>
        <taxon>Gunneridae</taxon>
        <taxon>Pentapetalae</taxon>
        <taxon>rosids</taxon>
        <taxon>fabids</taxon>
        <taxon>Fabales</taxon>
        <taxon>Fabaceae</taxon>
        <taxon>Papilionoideae</taxon>
        <taxon>50 kb inversion clade</taxon>
        <taxon>NPAAA clade</taxon>
        <taxon>indigoferoid/millettioid clade</taxon>
        <taxon>Phaseoleae</taxon>
        <taxon>Cajanus</taxon>
    </lineage>
</organism>
<feature type="domain" description="Reverse transcriptase Ty1/copia-type" evidence="1">
    <location>
        <begin position="2"/>
        <end position="60"/>
    </location>
</feature>
<dbReference type="Proteomes" id="UP000075243">
    <property type="component" value="Unassembled WGS sequence"/>
</dbReference>
<evidence type="ECO:0000313" key="2">
    <source>
        <dbReference type="EMBL" id="KYP53233.1"/>
    </source>
</evidence>
<reference evidence="2" key="1">
    <citation type="journal article" date="2012" name="Nat. Biotechnol.">
        <title>Draft genome sequence of pigeonpea (Cajanus cajan), an orphan legume crop of resource-poor farmers.</title>
        <authorList>
            <person name="Varshney R.K."/>
            <person name="Chen W."/>
            <person name="Li Y."/>
            <person name="Bharti A.K."/>
            <person name="Saxena R.K."/>
            <person name="Schlueter J.A."/>
            <person name="Donoghue M.T."/>
            <person name="Azam S."/>
            <person name="Fan G."/>
            <person name="Whaley A.M."/>
            <person name="Farmer A.D."/>
            <person name="Sheridan J."/>
            <person name="Iwata A."/>
            <person name="Tuteja R."/>
            <person name="Penmetsa R.V."/>
            <person name="Wu W."/>
            <person name="Upadhyaya H.D."/>
            <person name="Yang S.P."/>
            <person name="Shah T."/>
            <person name="Saxena K.B."/>
            <person name="Michael T."/>
            <person name="McCombie W.R."/>
            <person name="Yang B."/>
            <person name="Zhang G."/>
            <person name="Yang H."/>
            <person name="Wang J."/>
            <person name="Spillane C."/>
            <person name="Cook D.R."/>
            <person name="May G.D."/>
            <person name="Xu X."/>
            <person name="Jackson S.A."/>
        </authorList>
    </citation>
    <scope>NUCLEOTIDE SEQUENCE [LARGE SCALE GENOMIC DNA]</scope>
</reference>
<dbReference type="InterPro" id="IPR013103">
    <property type="entry name" value="RVT_2"/>
</dbReference>
<sequence>MEQVKLYLDKEFSIKELGSLKFFIGIEVARSSQRIILNQIKYTLDIIKKTRMQNYKPSKFSMEHNCNLRVKDEDPNMDAIRYQGLLGRFLYLTITRLKTTLQ</sequence>
<name>A0A151SEM1_CAJCA</name>
<evidence type="ECO:0000259" key="1">
    <source>
        <dbReference type="Pfam" id="PF07727"/>
    </source>
</evidence>
<dbReference type="Gramene" id="C.cajan_24185.t">
    <property type="protein sequence ID" value="C.cajan_24185.t.cds1"/>
    <property type="gene ID" value="C.cajan_24185"/>
</dbReference>
<keyword evidence="3" id="KW-1185">Reference proteome</keyword>
<dbReference type="AlphaFoldDB" id="A0A151SEM1"/>